<keyword evidence="1" id="KW-0472">Membrane</keyword>
<evidence type="ECO:0000313" key="3">
    <source>
        <dbReference type="Proteomes" id="UP000195569"/>
    </source>
</evidence>
<comment type="caution">
    <text evidence="2">The sequence shown here is derived from an EMBL/GenBank/DDBJ whole genome shotgun (WGS) entry which is preliminary data.</text>
</comment>
<sequence length="49" mass="5614">MLNNAQGYLEMARWLAIFPGALITLTVLSFRFIGEGIVDLFDVWSRNPR</sequence>
<dbReference type="AlphaFoldDB" id="A0A1N7SW67"/>
<organism evidence="2 3">
    <name type="scientific">Paraburkholderia piptadeniae</name>
    <dbReference type="NCBI Taxonomy" id="1701573"/>
    <lineage>
        <taxon>Bacteria</taxon>
        <taxon>Pseudomonadati</taxon>
        <taxon>Pseudomonadota</taxon>
        <taxon>Betaproteobacteria</taxon>
        <taxon>Burkholderiales</taxon>
        <taxon>Burkholderiaceae</taxon>
        <taxon>Paraburkholderia</taxon>
    </lineage>
</organism>
<protein>
    <submittedName>
        <fullName evidence="2">Uncharacterized protein</fullName>
    </submittedName>
</protein>
<keyword evidence="1" id="KW-1133">Transmembrane helix</keyword>
<gene>
    <name evidence="2" type="ORF">BN2476_1240060</name>
</gene>
<dbReference type="Proteomes" id="UP000195569">
    <property type="component" value="Unassembled WGS sequence"/>
</dbReference>
<feature type="transmembrane region" description="Helical" evidence="1">
    <location>
        <begin position="12"/>
        <end position="33"/>
    </location>
</feature>
<evidence type="ECO:0000313" key="2">
    <source>
        <dbReference type="EMBL" id="SIT51599.1"/>
    </source>
</evidence>
<keyword evidence="3" id="KW-1185">Reference proteome</keyword>
<dbReference type="EMBL" id="CYGY02000124">
    <property type="protein sequence ID" value="SIT51599.1"/>
    <property type="molecule type" value="Genomic_DNA"/>
</dbReference>
<keyword evidence="1" id="KW-0812">Transmembrane</keyword>
<accession>A0A1N7SW67</accession>
<evidence type="ECO:0000256" key="1">
    <source>
        <dbReference type="SAM" id="Phobius"/>
    </source>
</evidence>
<proteinExistence type="predicted"/>
<reference evidence="2" key="1">
    <citation type="submission" date="2016-12" db="EMBL/GenBank/DDBJ databases">
        <authorList>
            <person name="Moulin L."/>
        </authorList>
    </citation>
    <scope>NUCLEOTIDE SEQUENCE [LARGE SCALE GENOMIC DNA]</scope>
    <source>
        <strain evidence="2">STM 7183</strain>
    </source>
</reference>
<name>A0A1N7SW67_9BURK</name>